<evidence type="ECO:0000313" key="3">
    <source>
        <dbReference type="Proteomes" id="UP001464555"/>
    </source>
</evidence>
<dbReference type="Gene3D" id="2.60.40.10">
    <property type="entry name" value="Immunoglobulins"/>
    <property type="match status" value="3"/>
</dbReference>
<sequence>MDIRLPAKKVLLAIIMLVFSLDCIAQLPVFTLDATPVAQTCLGNGSLAFTVTGNNPAASMDYAVYLLPDTTTAVAIVTTPNVGGLVAGNYLVVATQSLGGESNTATDTVTIGNAIVPLTFSLTPTPVRCGNDGAITVNVLTGVAVSYEIMSGPVTVAPQPSNIFNGLPTGTYHVRVHDNCGEAVVITLQLVQANTGLSIAPVVFAAGELPACGVITIAHNIQVTASAFQVFYPLTCQFTVFPPGGGAPIVTTQVIASGPVGGAPVSVDIPFYYGQQYAYNIKVTDACGNIYTRNNVIVNKTLSLEVQQAAANCGDNAFTIKADYYVGPITLNFITAPAGFNPVAFNPGHPTFGAGPVPYGDVDTNPVPQGNYTVQLTDACGHTATQSFVVEDPEVTPQVVPQVLGCDAQGSVSIEIPGRTITSVIITAAPTAYPGTLDDDVSEFITPTGFFMEGLPLGHYAVTVTDSCGDVYEEQFDLAATAVPLSVSQNPGCETGFGSIRLTAPDTTMVSVRITAAPPSFTSTLPLIVTGNIATNGRFYMNSLPEGAYTFEVIDNCGAITNQNVVIEGYHIQLNDVAIVPSCGSFALSLHHTSNGNNLQTFWLQRYDPVAGVWEHPISGADYVEGATPNTNTAYLLNNNANNINIAATGHFRVIKLAYIWSNGSAANFRCLEQIYEFDFEGGPVITDAYSFPCAGGLTEVIIVAEGVPPLTYRITLKNNQPFVINNGTSNLFSGLQPATYNFQVTDVCGNIRNIQFDINSLDPIELIAEGFCEGEASSLSVDEFSFLNYQWWKAGAPGTILSTTGTLNFPAYNSVTQAGTYFVSITSPTVGSCINQVLQYQVLPNTLPAAGQDDSLSFCNDGQALNLASYLSAPHDAGGTWEDTDTTGALSGSTFNTAGVAPGMYRFTYKVTGLCDLEDEAVISIELKARPQTPVIAPVAQVCEGATVQFSVAAVTGATYQWTGPNNFTSTQQNPAIVNSTTANSGNYSLVITVNGCASPPSTVAVTVNSVALAGQDNNLSFCNDGQALNLEDFLSSPHSNGGTWADVDNSGALAGSMFNTTGLAAGTWHFRYTVTSACGSSDESVITITLKNRPLAPVIAPITALCEGGTIQFSVTTVPGAAYQWTGPGNFTSALQNPVIANSTAAHSGTYSLTVTTNGCVSPPSAVVVTVNTIPQFTLAGNTQICEGQGSVLSVIPGNFTPNAVVYTWYHDGGQLDGIVASAIEVSETGLYKVEVSSNGCTLSREISVVQNTNAFTVELESGCRNTEYVITVANLSDMPGASFAWTGPQGYSHTGQEAVITDGASGEYFVEVTNAEGCSQNASIVVGNTSCFIPRGISPNGDGLNDSFDLSNLDIRHIEIFNRYGLQVYEKDEYISEWHGQSYRGELPTGVYYYVLTLSAGKEVTGWVYLQREIK</sequence>
<evidence type="ECO:0000259" key="1">
    <source>
        <dbReference type="PROSITE" id="PS50835"/>
    </source>
</evidence>
<dbReference type="PROSITE" id="PS50835">
    <property type="entry name" value="IG_LIKE"/>
    <property type="match status" value="1"/>
</dbReference>
<evidence type="ECO:0000313" key="2">
    <source>
        <dbReference type="EMBL" id="MEL1246338.1"/>
    </source>
</evidence>
<protein>
    <submittedName>
        <fullName evidence="2">Gliding motility-associated C-terminal domain-containing protein</fullName>
    </submittedName>
</protein>
<dbReference type="Pfam" id="PF13585">
    <property type="entry name" value="CHU_C"/>
    <property type="match status" value="1"/>
</dbReference>
<proteinExistence type="predicted"/>
<keyword evidence="3" id="KW-1185">Reference proteome</keyword>
<accession>A0ABU9I316</accession>
<dbReference type="InterPro" id="IPR026341">
    <property type="entry name" value="T9SS_type_B"/>
</dbReference>
<feature type="domain" description="Ig-like" evidence="1">
    <location>
        <begin position="1166"/>
        <end position="1250"/>
    </location>
</feature>
<comment type="caution">
    <text evidence="2">The sequence shown here is derived from an EMBL/GenBank/DDBJ whole genome shotgun (WGS) entry which is preliminary data.</text>
</comment>
<dbReference type="NCBIfam" id="TIGR04131">
    <property type="entry name" value="Bac_Flav_CTERM"/>
    <property type="match status" value="1"/>
</dbReference>
<dbReference type="Proteomes" id="UP001464555">
    <property type="component" value="Unassembled WGS sequence"/>
</dbReference>
<organism evidence="2 3">
    <name type="scientific">Flavobacterium arundinis</name>
    <dbReference type="NCBI Taxonomy" id="3139143"/>
    <lineage>
        <taxon>Bacteria</taxon>
        <taxon>Pseudomonadati</taxon>
        <taxon>Bacteroidota</taxon>
        <taxon>Flavobacteriia</taxon>
        <taxon>Flavobacteriales</taxon>
        <taxon>Flavobacteriaceae</taxon>
        <taxon>Flavobacterium</taxon>
    </lineage>
</organism>
<dbReference type="RefSeq" id="WP_341698633.1">
    <property type="nucleotide sequence ID" value="NZ_JBBYHR010000014.1"/>
</dbReference>
<dbReference type="InterPro" id="IPR013783">
    <property type="entry name" value="Ig-like_fold"/>
</dbReference>
<dbReference type="EMBL" id="JBBYHR010000014">
    <property type="protein sequence ID" value="MEL1246338.1"/>
    <property type="molecule type" value="Genomic_DNA"/>
</dbReference>
<name>A0ABU9I316_9FLAO</name>
<dbReference type="InterPro" id="IPR007110">
    <property type="entry name" value="Ig-like_dom"/>
</dbReference>
<reference evidence="2 3" key="1">
    <citation type="submission" date="2024-04" db="EMBL/GenBank/DDBJ databases">
        <title>Flavobacterium sp. DGU11 16S ribosomal RNA gene Genome sequencing and assembly.</title>
        <authorList>
            <person name="Park S."/>
        </authorList>
    </citation>
    <scope>NUCLEOTIDE SEQUENCE [LARGE SCALE GENOMIC DNA]</scope>
    <source>
        <strain evidence="2 3">DGU11</strain>
    </source>
</reference>
<gene>
    <name evidence="2" type="ORF">AAEO56_18845</name>
</gene>